<sequence length="65" mass="7747">MTSEHPEQCPVCGHEYAEREQHDSATSIDCPTHSRICIQRFGTRFDVYRHEKITIELREQQVYRP</sequence>
<evidence type="ECO:0000313" key="2">
    <source>
        <dbReference type="Proteomes" id="UP000204143"/>
    </source>
</evidence>
<organism evidence="1 2">
    <name type="scientific">Haloarcula californiae tailed virus 2</name>
    <dbReference type="NCBI Taxonomy" id="1273747"/>
    <lineage>
        <taxon>Viruses</taxon>
        <taxon>Duplodnaviria</taxon>
        <taxon>Heunggongvirae</taxon>
        <taxon>Uroviricota</taxon>
        <taxon>Caudoviricetes</taxon>
        <taxon>Saparoviridae</taxon>
        <taxon>Samsavirus</taxon>
        <taxon>Samsavirus crystalli</taxon>
        <taxon>Samsavirus HCTV2</taxon>
    </lineage>
</organism>
<dbReference type="Proteomes" id="UP000204143">
    <property type="component" value="Segment"/>
</dbReference>
<protein>
    <submittedName>
        <fullName evidence="1">Uncharacterized protein</fullName>
    </submittedName>
</protein>
<dbReference type="RefSeq" id="YP_008058369.1">
    <property type="nucleotide sequence ID" value="NC_021319.1"/>
</dbReference>
<proteinExistence type="predicted"/>
<gene>
    <name evidence="1" type="primary">7</name>
    <name evidence="1" type="ORF">HCTV2_7</name>
</gene>
<reference evidence="1 2" key="1">
    <citation type="submission" date="2012-12" db="EMBL/GenBank/DDBJ databases">
        <authorList>
            <person name="Sencilo A."/>
            <person name="Jacobs-Sera D."/>
            <person name="Russell D.A."/>
            <person name="Ko C."/>
            <person name="Bowman C.A."/>
            <person name="Atanasova N."/>
            <person name="Osterlund E."/>
            <person name="Oksanen H.M."/>
            <person name="Bamford D.H."/>
            <person name="Hatfull G.F."/>
            <person name="Roine E."/>
            <person name="Hendrix R.W."/>
        </authorList>
    </citation>
    <scope>NUCLEOTIDE SEQUENCE [LARGE SCALE GENOMIC DNA]</scope>
</reference>
<keyword evidence="2" id="KW-1185">Reference proteome</keyword>
<evidence type="ECO:0000313" key="1">
    <source>
        <dbReference type="EMBL" id="AGM11784.1"/>
    </source>
</evidence>
<dbReference type="KEGG" id="vg:16193667"/>
<dbReference type="EMBL" id="KC292028">
    <property type="protein sequence ID" value="AGM11784.1"/>
    <property type="molecule type" value="Genomic_DNA"/>
</dbReference>
<dbReference type="GeneID" id="16193667"/>
<name>R4T7N7_9CAUD</name>
<accession>R4T7N7</accession>